<dbReference type="Proteomes" id="UP000625711">
    <property type="component" value="Unassembled WGS sequence"/>
</dbReference>
<feature type="compositionally biased region" description="Polar residues" evidence="1">
    <location>
        <begin position="9"/>
        <end position="22"/>
    </location>
</feature>
<protein>
    <submittedName>
        <fullName evidence="2">Uncharacterized protein</fullName>
    </submittedName>
</protein>
<evidence type="ECO:0000256" key="1">
    <source>
        <dbReference type="SAM" id="MobiDB-lite"/>
    </source>
</evidence>
<evidence type="ECO:0000313" key="2">
    <source>
        <dbReference type="EMBL" id="KAF7286265.1"/>
    </source>
</evidence>
<proteinExistence type="predicted"/>
<accession>A0A834ITU9</accession>
<evidence type="ECO:0000313" key="3">
    <source>
        <dbReference type="Proteomes" id="UP000625711"/>
    </source>
</evidence>
<gene>
    <name evidence="2" type="ORF">GWI33_006559</name>
</gene>
<name>A0A834ITU9_RHYFE</name>
<dbReference type="AlphaFoldDB" id="A0A834ITU9"/>
<feature type="region of interest" description="Disordered" evidence="1">
    <location>
        <begin position="38"/>
        <end position="89"/>
    </location>
</feature>
<sequence length="118" mass="13223">MIGGRVIDISTQRGGSSISGPSRFQLPKDFVRRDDLRQYGNKDKSKGVQNDCKPQQPLHPSYQIHPTDLGNLSNYKRKVDTRKKDGWTTEEDVLSASQITLRFMSDDGSNGLLDGLEL</sequence>
<comment type="caution">
    <text evidence="2">The sequence shown here is derived from an EMBL/GenBank/DDBJ whole genome shotgun (WGS) entry which is preliminary data.</text>
</comment>
<organism evidence="2 3">
    <name type="scientific">Rhynchophorus ferrugineus</name>
    <name type="common">Red palm weevil</name>
    <name type="synonym">Curculio ferrugineus</name>
    <dbReference type="NCBI Taxonomy" id="354439"/>
    <lineage>
        <taxon>Eukaryota</taxon>
        <taxon>Metazoa</taxon>
        <taxon>Ecdysozoa</taxon>
        <taxon>Arthropoda</taxon>
        <taxon>Hexapoda</taxon>
        <taxon>Insecta</taxon>
        <taxon>Pterygota</taxon>
        <taxon>Neoptera</taxon>
        <taxon>Endopterygota</taxon>
        <taxon>Coleoptera</taxon>
        <taxon>Polyphaga</taxon>
        <taxon>Cucujiformia</taxon>
        <taxon>Curculionidae</taxon>
        <taxon>Dryophthorinae</taxon>
        <taxon>Rhynchophorus</taxon>
    </lineage>
</organism>
<dbReference type="EMBL" id="JAACXV010000032">
    <property type="protein sequence ID" value="KAF7286265.1"/>
    <property type="molecule type" value="Genomic_DNA"/>
</dbReference>
<keyword evidence="3" id="KW-1185">Reference proteome</keyword>
<feature type="region of interest" description="Disordered" evidence="1">
    <location>
        <begin position="1"/>
        <end position="25"/>
    </location>
</feature>
<reference evidence="2" key="1">
    <citation type="submission" date="2020-08" db="EMBL/GenBank/DDBJ databases">
        <title>Genome sequencing and assembly of the red palm weevil Rhynchophorus ferrugineus.</title>
        <authorList>
            <person name="Dias G.B."/>
            <person name="Bergman C.M."/>
            <person name="Manee M."/>
        </authorList>
    </citation>
    <scope>NUCLEOTIDE SEQUENCE</scope>
    <source>
        <strain evidence="2">AA-2017</strain>
        <tissue evidence="2">Whole larva</tissue>
    </source>
</reference>